<dbReference type="Gene3D" id="1.10.10.10">
    <property type="entry name" value="Winged helix-like DNA-binding domain superfamily/Winged helix DNA-binding domain"/>
    <property type="match status" value="1"/>
</dbReference>
<dbReference type="InterPro" id="IPR036388">
    <property type="entry name" value="WH-like_DNA-bd_sf"/>
</dbReference>
<dbReference type="PANTHER" id="PTHR34293:SF1">
    <property type="entry name" value="HTH-TYPE TRANSCRIPTIONAL REGULATOR TRMBL2"/>
    <property type="match status" value="1"/>
</dbReference>
<dbReference type="SUPFAM" id="SSF46894">
    <property type="entry name" value="C-terminal effector domain of the bipartite response regulators"/>
    <property type="match status" value="1"/>
</dbReference>
<dbReference type="InterPro" id="IPR016032">
    <property type="entry name" value="Sig_transdc_resp-reg_C-effctor"/>
</dbReference>
<reference evidence="3 4" key="1">
    <citation type="submission" date="2020-08" db="EMBL/GenBank/DDBJ databases">
        <title>Genomic Encyclopedia of Type Strains, Phase III (KMG-III): the genomes of soil and plant-associated and newly described type strains.</title>
        <authorList>
            <person name="Whitman W."/>
        </authorList>
    </citation>
    <scope>NUCLEOTIDE SEQUENCE [LARGE SCALE GENOMIC DNA]</scope>
    <source>
        <strain evidence="3 4">CECT 3266</strain>
    </source>
</reference>
<evidence type="ECO:0000313" key="4">
    <source>
        <dbReference type="Proteomes" id="UP000556084"/>
    </source>
</evidence>
<dbReference type="Proteomes" id="UP000556084">
    <property type="component" value="Unassembled WGS sequence"/>
</dbReference>
<keyword evidence="3" id="KW-0238">DNA-binding</keyword>
<comment type="caution">
    <text evidence="3">The sequence shown here is derived from an EMBL/GenBank/DDBJ whole genome shotgun (WGS) entry which is preliminary data.</text>
</comment>
<evidence type="ECO:0000256" key="1">
    <source>
        <dbReference type="SAM" id="MobiDB-lite"/>
    </source>
</evidence>
<evidence type="ECO:0000313" key="3">
    <source>
        <dbReference type="EMBL" id="MBB4895697.1"/>
    </source>
</evidence>
<keyword evidence="4" id="KW-1185">Reference proteome</keyword>
<protein>
    <submittedName>
        <fullName evidence="3">DNA-binding CsgD family transcriptional regulator</fullName>
    </submittedName>
</protein>
<dbReference type="GO" id="GO:0003677">
    <property type="term" value="F:DNA binding"/>
    <property type="evidence" value="ECO:0007669"/>
    <property type="project" value="UniProtKB-KW"/>
</dbReference>
<name>A0A7W7PMT7_9ACTN</name>
<feature type="region of interest" description="Disordered" evidence="1">
    <location>
        <begin position="60"/>
        <end position="91"/>
    </location>
</feature>
<dbReference type="PANTHER" id="PTHR34293">
    <property type="entry name" value="HTH-TYPE TRANSCRIPTIONAL REGULATOR TRMBL2"/>
    <property type="match status" value="1"/>
</dbReference>
<gene>
    <name evidence="3" type="ORF">FHS39_004776</name>
</gene>
<accession>A0A7W7PMT7</accession>
<feature type="domain" description="HTH luxR-type" evidence="2">
    <location>
        <begin position="156"/>
        <end position="213"/>
    </location>
</feature>
<proteinExistence type="predicted"/>
<dbReference type="InterPro" id="IPR051797">
    <property type="entry name" value="TrmB-like"/>
</dbReference>
<dbReference type="GO" id="GO:0006355">
    <property type="term" value="P:regulation of DNA-templated transcription"/>
    <property type="evidence" value="ECO:0007669"/>
    <property type="project" value="InterPro"/>
</dbReference>
<dbReference type="EMBL" id="JACHJH010000008">
    <property type="protein sequence ID" value="MBB4895697.1"/>
    <property type="molecule type" value="Genomic_DNA"/>
</dbReference>
<dbReference type="SMART" id="SM00421">
    <property type="entry name" value="HTH_LUXR"/>
    <property type="match status" value="1"/>
</dbReference>
<organism evidence="3 4">
    <name type="scientific">Streptomyces olivoverticillatus</name>
    <dbReference type="NCBI Taxonomy" id="66427"/>
    <lineage>
        <taxon>Bacteria</taxon>
        <taxon>Bacillati</taxon>
        <taxon>Actinomycetota</taxon>
        <taxon>Actinomycetes</taxon>
        <taxon>Kitasatosporales</taxon>
        <taxon>Streptomycetaceae</taxon>
        <taxon>Streptomyces</taxon>
    </lineage>
</organism>
<evidence type="ECO:0000259" key="2">
    <source>
        <dbReference type="SMART" id="SM00421"/>
    </source>
</evidence>
<sequence>MGLDAVRGPASHERKAERLAGRHSVEVVTGADAVVERLNRLRSDAAREVCTMLTGRAMLTAGSEGGPGGRSAVSHRTVVERPSGPRRRGGGHVRVVERIPAELVIADRAVALLPLASGTEESAALVVHAGALLDSLVDLFEDIWHEGRPLPAEPYSAEPDATDLEILSLLLAGLTDASVAKQLGLGLRTVQRRVRGMMELAGVTTRLQLGWHAAEHGWTAQG</sequence>
<dbReference type="AlphaFoldDB" id="A0A7W7PMT7"/>
<dbReference type="InterPro" id="IPR000792">
    <property type="entry name" value="Tscrpt_reg_LuxR_C"/>
</dbReference>